<keyword evidence="3" id="KW-0067">ATP-binding</keyword>
<feature type="domain" description="Histidine kinase/HSP90-like ATPase" evidence="2">
    <location>
        <begin position="4"/>
        <end position="93"/>
    </location>
</feature>
<evidence type="ECO:0000313" key="3">
    <source>
        <dbReference type="EMBL" id="MBL7253483.1"/>
    </source>
</evidence>
<dbReference type="EMBL" id="JAENHO010000001">
    <property type="protein sequence ID" value="MBL7253483.1"/>
    <property type="molecule type" value="Genomic_DNA"/>
</dbReference>
<dbReference type="InterPro" id="IPR036890">
    <property type="entry name" value="HATPase_C_sf"/>
</dbReference>
<evidence type="ECO:0000259" key="2">
    <source>
        <dbReference type="Pfam" id="PF13581"/>
    </source>
</evidence>
<reference evidence="3 4" key="1">
    <citation type="submission" date="2021-01" db="EMBL/GenBank/DDBJ databases">
        <title>Actinoplanes sp. nov. LDG1-01 isolated from lichen.</title>
        <authorList>
            <person name="Saeng-In P."/>
            <person name="Phongsopitanun W."/>
            <person name="Kanchanasin P."/>
            <person name="Yuki M."/>
            <person name="Kudo T."/>
            <person name="Ohkuma M."/>
            <person name="Tanasupawat S."/>
        </authorList>
    </citation>
    <scope>NUCLEOTIDE SEQUENCE [LARGE SCALE GENOMIC DNA]</scope>
    <source>
        <strain evidence="3 4">LDG1-01</strain>
    </source>
</reference>
<organism evidence="3 4">
    <name type="scientific">Paractinoplanes lichenicola</name>
    <dbReference type="NCBI Taxonomy" id="2802976"/>
    <lineage>
        <taxon>Bacteria</taxon>
        <taxon>Bacillati</taxon>
        <taxon>Actinomycetota</taxon>
        <taxon>Actinomycetes</taxon>
        <taxon>Micromonosporales</taxon>
        <taxon>Micromonosporaceae</taxon>
        <taxon>Paractinoplanes</taxon>
    </lineage>
</organism>
<dbReference type="PANTHER" id="PTHR35526">
    <property type="entry name" value="ANTI-SIGMA-F FACTOR RSBW-RELATED"/>
    <property type="match status" value="1"/>
</dbReference>
<evidence type="ECO:0000313" key="4">
    <source>
        <dbReference type="Proteomes" id="UP000598996"/>
    </source>
</evidence>
<dbReference type="Proteomes" id="UP000598996">
    <property type="component" value="Unassembled WGS sequence"/>
</dbReference>
<comment type="caution">
    <text evidence="3">The sequence shown here is derived from an EMBL/GenBank/DDBJ whole genome shotgun (WGS) entry which is preliminary data.</text>
</comment>
<dbReference type="InterPro" id="IPR050267">
    <property type="entry name" value="Anti-sigma-factor_SerPK"/>
</dbReference>
<dbReference type="CDD" id="cd16936">
    <property type="entry name" value="HATPase_RsbW-like"/>
    <property type="match status" value="1"/>
</dbReference>
<gene>
    <name evidence="3" type="ORF">JKJ07_04080</name>
</gene>
<keyword evidence="1" id="KW-0723">Serine/threonine-protein kinase</keyword>
<dbReference type="InterPro" id="IPR003594">
    <property type="entry name" value="HATPase_dom"/>
</dbReference>
<dbReference type="RefSeq" id="WP_202989833.1">
    <property type="nucleotide sequence ID" value="NZ_JAENHO010000001.1"/>
</dbReference>
<dbReference type="PANTHER" id="PTHR35526:SF3">
    <property type="entry name" value="ANTI-SIGMA-F FACTOR RSBW"/>
    <property type="match status" value="1"/>
</dbReference>
<keyword evidence="3" id="KW-0547">Nucleotide-binding</keyword>
<protein>
    <submittedName>
        <fullName evidence="3">ATP-binding protein</fullName>
    </submittedName>
</protein>
<sequence length="98" mass="10621">MLIRLDSPVLDDALLVITELVENVVQHTGDGGELTVSRHDDAIRIEVADTSAELPRQYPPDARRIGGRGMLLVAAMTRAWGSHPREGGKVVWADVPVA</sequence>
<evidence type="ECO:0000256" key="1">
    <source>
        <dbReference type="ARBA" id="ARBA00022527"/>
    </source>
</evidence>
<dbReference type="SUPFAM" id="SSF55874">
    <property type="entry name" value="ATPase domain of HSP90 chaperone/DNA topoisomerase II/histidine kinase"/>
    <property type="match status" value="1"/>
</dbReference>
<keyword evidence="1" id="KW-0808">Transferase</keyword>
<dbReference type="Gene3D" id="3.30.565.10">
    <property type="entry name" value="Histidine kinase-like ATPase, C-terminal domain"/>
    <property type="match status" value="1"/>
</dbReference>
<accession>A0ABS1VFS5</accession>
<keyword evidence="4" id="KW-1185">Reference proteome</keyword>
<name>A0ABS1VFS5_9ACTN</name>
<proteinExistence type="predicted"/>
<dbReference type="GO" id="GO:0005524">
    <property type="term" value="F:ATP binding"/>
    <property type="evidence" value="ECO:0007669"/>
    <property type="project" value="UniProtKB-KW"/>
</dbReference>
<dbReference type="Pfam" id="PF13581">
    <property type="entry name" value="HATPase_c_2"/>
    <property type="match status" value="1"/>
</dbReference>
<keyword evidence="1" id="KW-0418">Kinase</keyword>